<accession>A0A1Z4C365</accession>
<keyword evidence="1" id="KW-0732">Signal</keyword>
<dbReference type="Pfam" id="PF05643">
    <property type="entry name" value="GNA1162-like"/>
    <property type="match status" value="1"/>
</dbReference>
<feature type="signal peptide" evidence="1">
    <location>
        <begin position="1"/>
        <end position="23"/>
    </location>
</feature>
<dbReference type="Proteomes" id="UP000197019">
    <property type="component" value="Chromosome"/>
</dbReference>
<dbReference type="PROSITE" id="PS51257">
    <property type="entry name" value="PROKAR_LIPOPROTEIN"/>
    <property type="match status" value="1"/>
</dbReference>
<dbReference type="AlphaFoldDB" id="A0A1Z4C365"/>
<evidence type="ECO:0000313" key="3">
    <source>
        <dbReference type="Proteomes" id="UP000197019"/>
    </source>
</evidence>
<evidence type="ECO:0000313" key="2">
    <source>
        <dbReference type="EMBL" id="ASF47930.1"/>
    </source>
</evidence>
<evidence type="ECO:0000256" key="1">
    <source>
        <dbReference type="SAM" id="SignalP"/>
    </source>
</evidence>
<gene>
    <name evidence="2" type="ORF">CEK71_18680</name>
</gene>
<dbReference type="InterPro" id="IPR008517">
    <property type="entry name" value="GNA1162-like"/>
</dbReference>
<dbReference type="RefSeq" id="WP_088620800.1">
    <property type="nucleotide sequence ID" value="NZ_CP022129.1"/>
</dbReference>
<reference evidence="2 3" key="1">
    <citation type="submission" date="2017-06" db="EMBL/GenBank/DDBJ databases">
        <title>Genome Sequencing of the methanotroph Methylovulum psychrotolerants str. HV10-M2 isolated from a high-altitude environment.</title>
        <authorList>
            <person name="Mateos-Rivera A."/>
        </authorList>
    </citation>
    <scope>NUCLEOTIDE SEQUENCE [LARGE SCALE GENOMIC DNA]</scope>
    <source>
        <strain evidence="2 3">HV10_M2</strain>
    </source>
</reference>
<dbReference type="KEGG" id="mpsy:CEK71_18680"/>
<dbReference type="OrthoDB" id="1014694at2"/>
<sequence length="219" mass="23522">MKPVKYPLNVALLSAVMAVAGCATPPGTDYVAFRNHRPRSILVLPPLNKTTNVNAPYTDLSTITQPLAECGYYVFPVAVVDAYLKENGLPYPDEMHGVALDKIRSIIGADAVLYIMIEEWGQKYIAIQSMTVITAHAKLVDTATGQMLWQGKQEASQGSGGADPIAMLVSAAVQQIMSSMVDYTHQLSVLANNSMIYDSNKGFIAGPYSPPGTAGRCKP</sequence>
<keyword evidence="3" id="KW-1185">Reference proteome</keyword>
<protein>
    <recommendedName>
        <fullName evidence="4">Lipoprotein</fullName>
    </recommendedName>
</protein>
<name>A0A1Z4C365_9GAMM</name>
<proteinExistence type="predicted"/>
<feature type="chain" id="PRO_5012599684" description="Lipoprotein" evidence="1">
    <location>
        <begin position="24"/>
        <end position="219"/>
    </location>
</feature>
<evidence type="ECO:0008006" key="4">
    <source>
        <dbReference type="Google" id="ProtNLM"/>
    </source>
</evidence>
<organism evidence="2 3">
    <name type="scientific">Methylovulum psychrotolerans</name>
    <dbReference type="NCBI Taxonomy" id="1704499"/>
    <lineage>
        <taxon>Bacteria</taxon>
        <taxon>Pseudomonadati</taxon>
        <taxon>Pseudomonadota</taxon>
        <taxon>Gammaproteobacteria</taxon>
        <taxon>Methylococcales</taxon>
        <taxon>Methylococcaceae</taxon>
        <taxon>Methylovulum</taxon>
    </lineage>
</organism>
<dbReference type="Gene3D" id="3.40.50.10610">
    <property type="entry name" value="ABC-type transport auxiliary lipoprotein component"/>
    <property type="match status" value="1"/>
</dbReference>
<dbReference type="EMBL" id="CP022129">
    <property type="protein sequence ID" value="ASF47930.1"/>
    <property type="molecule type" value="Genomic_DNA"/>
</dbReference>